<protein>
    <recommendedName>
        <fullName evidence="14">Type II secretion system protein L</fullName>
    </recommendedName>
</protein>
<feature type="domain" description="GspL cytoplasmic actin-ATPase-like" evidence="10">
    <location>
        <begin position="6"/>
        <end position="170"/>
    </location>
</feature>
<dbReference type="Proteomes" id="UP000648722">
    <property type="component" value="Unassembled WGS sequence"/>
</dbReference>
<evidence type="ECO:0000256" key="5">
    <source>
        <dbReference type="ARBA" id="ARBA00022519"/>
    </source>
</evidence>
<dbReference type="InterPro" id="IPR024230">
    <property type="entry name" value="GspL_cyto_dom"/>
</dbReference>
<evidence type="ECO:0000256" key="9">
    <source>
        <dbReference type="ARBA" id="ARBA00023136"/>
    </source>
</evidence>
<dbReference type="Pfam" id="PF05134">
    <property type="entry name" value="T2SSL"/>
    <property type="match status" value="1"/>
</dbReference>
<dbReference type="EMBL" id="BMFS01000009">
    <property type="protein sequence ID" value="GGH04023.1"/>
    <property type="molecule type" value="Genomic_DNA"/>
</dbReference>
<keyword evidence="3" id="KW-0813">Transport</keyword>
<evidence type="ECO:0000259" key="11">
    <source>
        <dbReference type="Pfam" id="PF12693"/>
    </source>
</evidence>
<proteinExistence type="inferred from homology"/>
<evidence type="ECO:0000256" key="3">
    <source>
        <dbReference type="ARBA" id="ARBA00022448"/>
    </source>
</evidence>
<dbReference type="SUPFAM" id="SSF53067">
    <property type="entry name" value="Actin-like ATPase domain"/>
    <property type="match status" value="1"/>
</dbReference>
<dbReference type="CDD" id="cd24017">
    <property type="entry name" value="ASKHA_T2SSL_N"/>
    <property type="match status" value="1"/>
</dbReference>
<reference evidence="13" key="1">
    <citation type="journal article" date="2019" name="Int. J. Syst. Evol. Microbiol.">
        <title>The Global Catalogue of Microorganisms (GCM) 10K type strain sequencing project: providing services to taxonomists for standard genome sequencing and annotation.</title>
        <authorList>
            <consortium name="The Broad Institute Genomics Platform"/>
            <consortium name="The Broad Institute Genome Sequencing Center for Infectious Disease"/>
            <person name="Wu L."/>
            <person name="Ma J."/>
        </authorList>
    </citation>
    <scope>NUCLEOTIDE SEQUENCE [LARGE SCALE GENOMIC DNA]</scope>
    <source>
        <strain evidence="13">CGMCC 1.12766</strain>
    </source>
</reference>
<evidence type="ECO:0000256" key="2">
    <source>
        <dbReference type="ARBA" id="ARBA00005318"/>
    </source>
</evidence>
<evidence type="ECO:0000256" key="1">
    <source>
        <dbReference type="ARBA" id="ARBA00004377"/>
    </source>
</evidence>
<comment type="similarity">
    <text evidence="2">Belongs to the GSP L family.</text>
</comment>
<organism evidence="12 13">
    <name type="scientific">Glycocaulis albus</name>
    <dbReference type="NCBI Taxonomy" id="1382801"/>
    <lineage>
        <taxon>Bacteria</taxon>
        <taxon>Pseudomonadati</taxon>
        <taxon>Pseudomonadota</taxon>
        <taxon>Alphaproteobacteria</taxon>
        <taxon>Maricaulales</taxon>
        <taxon>Maricaulaceae</taxon>
        <taxon>Glycocaulis</taxon>
    </lineage>
</organism>
<dbReference type="NCBIfam" id="TIGR01709">
    <property type="entry name" value="typeII_sec_gspL"/>
    <property type="match status" value="1"/>
</dbReference>
<dbReference type="InterPro" id="IPR007812">
    <property type="entry name" value="T2SS_protein-GspL"/>
</dbReference>
<evidence type="ECO:0000256" key="7">
    <source>
        <dbReference type="ARBA" id="ARBA00022927"/>
    </source>
</evidence>
<dbReference type="Gene3D" id="3.30.420.380">
    <property type="match status" value="1"/>
</dbReference>
<keyword evidence="9" id="KW-0472">Membrane</keyword>
<keyword evidence="6" id="KW-0812">Transmembrane</keyword>
<evidence type="ECO:0000256" key="6">
    <source>
        <dbReference type="ARBA" id="ARBA00022692"/>
    </source>
</evidence>
<evidence type="ECO:0008006" key="14">
    <source>
        <dbReference type="Google" id="ProtNLM"/>
    </source>
</evidence>
<keyword evidence="5" id="KW-0997">Cell inner membrane</keyword>
<gene>
    <name evidence="12" type="ORF">GCM10007420_20530</name>
</gene>
<dbReference type="Pfam" id="PF12693">
    <property type="entry name" value="GspL_C"/>
    <property type="match status" value="1"/>
</dbReference>
<evidence type="ECO:0000256" key="8">
    <source>
        <dbReference type="ARBA" id="ARBA00022989"/>
    </source>
</evidence>
<name>A0ABQ1XUS7_9PROT</name>
<comment type="subcellular location">
    <subcellularLocation>
        <location evidence="1">Cell inner membrane</location>
        <topology evidence="1">Single-pass membrane protein</topology>
    </subcellularLocation>
</comment>
<dbReference type="PIRSF" id="PIRSF015761">
    <property type="entry name" value="Protein_L"/>
    <property type="match status" value="1"/>
</dbReference>
<evidence type="ECO:0000259" key="10">
    <source>
        <dbReference type="Pfam" id="PF05134"/>
    </source>
</evidence>
<evidence type="ECO:0000313" key="13">
    <source>
        <dbReference type="Proteomes" id="UP000648722"/>
    </source>
</evidence>
<accession>A0ABQ1XUS7</accession>
<keyword evidence="8" id="KW-1133">Transmembrane helix</keyword>
<comment type="caution">
    <text evidence="12">The sequence shown here is derived from an EMBL/GenBank/DDBJ whole genome shotgun (WGS) entry which is preliminary data.</text>
</comment>
<dbReference type="InterPro" id="IPR043129">
    <property type="entry name" value="ATPase_NBD"/>
</dbReference>
<dbReference type="Gene3D" id="3.30.1360.100">
    <property type="entry name" value="General secretion pathway protein M, EpsM"/>
    <property type="match status" value="1"/>
</dbReference>
<keyword evidence="7" id="KW-0653">Protein transport</keyword>
<evidence type="ECO:0000313" key="12">
    <source>
        <dbReference type="EMBL" id="GGH04023.1"/>
    </source>
</evidence>
<keyword evidence="4" id="KW-1003">Cell membrane</keyword>
<evidence type="ECO:0000256" key="4">
    <source>
        <dbReference type="ARBA" id="ARBA00022475"/>
    </source>
</evidence>
<dbReference type="InterPro" id="IPR025691">
    <property type="entry name" value="GspL_pp_dom"/>
</dbReference>
<feature type="domain" description="GspL periplasmic" evidence="11">
    <location>
        <begin position="250"/>
        <end position="404"/>
    </location>
</feature>
<keyword evidence="13" id="KW-1185">Reference proteome</keyword>
<sequence length="407" mass="42650">MVSARLIISLPAEADDAISWSLCSAFGDVLDSGEGLETFTLPAGIAVSTTVVIIPAGHVHMRRLVMPARSDNAARQAAPFALEEYLATPLDTQRIACGTADQGGVRWGAALDANLAQRWQSALEALAVRPVFAISEALLLDPAEGELALAVHGASLLWRYRAGTEDTAGSIPEALADMMIPALIASHQPSRITLAGGQGTDWPQLTQTPLHRTGPLDPVQAAASLDIARLQLMPALFGARLAASLDWSALLKPWRRAAGLAGVAAALALAGIGAEAAWLAGEARRYEEASRLAFAEAFPDSRRIVNPRAQLAQRLRELEAQDAGGDSFLQLAGALAGVTQGLSGIEIVAVRFEAGQQALSVSARYGGFSDFEALRDAGEAEGLEIADAGARQGADGVSGEFIVRWRP</sequence>